<dbReference type="EMBL" id="PVWG01000010">
    <property type="protein sequence ID" value="PSB19528.1"/>
    <property type="molecule type" value="Genomic_DNA"/>
</dbReference>
<dbReference type="RefSeq" id="WP_073072028.1">
    <property type="nucleotide sequence ID" value="NZ_MPPI01000013.1"/>
</dbReference>
<dbReference type="Proteomes" id="UP000238634">
    <property type="component" value="Unassembled WGS sequence"/>
</dbReference>
<organism evidence="1 2">
    <name type="scientific">Phormidesmis priestleyi ULC007</name>
    <dbReference type="NCBI Taxonomy" id="1920490"/>
    <lineage>
        <taxon>Bacteria</taxon>
        <taxon>Bacillati</taxon>
        <taxon>Cyanobacteriota</taxon>
        <taxon>Cyanophyceae</taxon>
        <taxon>Leptolyngbyales</taxon>
        <taxon>Leptolyngbyaceae</taxon>
        <taxon>Phormidesmis</taxon>
    </lineage>
</organism>
<keyword evidence="2" id="KW-1185">Reference proteome</keyword>
<sequence>MTTSNETDGIYPRLDRVVENIEMLTEQVGRLTEGLTEIRLTTQQQAIISQQQADNITRLVTIVDRQTQMFEKLFDQQQP</sequence>
<reference evidence="1 2" key="1">
    <citation type="submission" date="2018-02" db="EMBL/GenBank/DDBJ databases">
        <authorList>
            <person name="Cohen D.B."/>
            <person name="Kent A.D."/>
        </authorList>
    </citation>
    <scope>NUCLEOTIDE SEQUENCE [LARGE SCALE GENOMIC DNA]</scope>
    <source>
        <strain evidence="1 2">ULC007</strain>
    </source>
</reference>
<gene>
    <name evidence="1" type="ORF">C7B65_11465</name>
</gene>
<dbReference type="AlphaFoldDB" id="A0A2T1DGB7"/>
<comment type="caution">
    <text evidence="1">The sequence shown here is derived from an EMBL/GenBank/DDBJ whole genome shotgun (WGS) entry which is preliminary data.</text>
</comment>
<reference evidence="1 2" key="2">
    <citation type="submission" date="2018-03" db="EMBL/GenBank/DDBJ databases">
        <title>The ancient ancestry and fast evolution of plastids.</title>
        <authorList>
            <person name="Moore K.R."/>
            <person name="Magnabosco C."/>
            <person name="Momper L."/>
            <person name="Gold D.A."/>
            <person name="Bosak T."/>
            <person name="Fournier G.P."/>
        </authorList>
    </citation>
    <scope>NUCLEOTIDE SEQUENCE [LARGE SCALE GENOMIC DNA]</scope>
    <source>
        <strain evidence="1 2">ULC007</strain>
    </source>
</reference>
<evidence type="ECO:0000313" key="2">
    <source>
        <dbReference type="Proteomes" id="UP000238634"/>
    </source>
</evidence>
<protein>
    <submittedName>
        <fullName evidence="1">Uncharacterized protein</fullName>
    </submittedName>
</protein>
<evidence type="ECO:0000313" key="1">
    <source>
        <dbReference type="EMBL" id="PSB19528.1"/>
    </source>
</evidence>
<proteinExistence type="predicted"/>
<name>A0A2T1DGB7_9CYAN</name>
<accession>A0A2T1DGB7</accession>